<protein>
    <submittedName>
        <fullName evidence="11">Right-handed parallel beta-helix repeat-containing protein</fullName>
    </submittedName>
</protein>
<keyword evidence="6" id="KW-0106">Calcium</keyword>
<reference evidence="11 12" key="1">
    <citation type="submission" date="2024-11" db="EMBL/GenBank/DDBJ databases">
        <title>The Natural Products Discovery Center: Release of the First 8490 Sequenced Strains for Exploring Actinobacteria Biosynthetic Diversity.</title>
        <authorList>
            <person name="Kalkreuter E."/>
            <person name="Kautsar S.A."/>
            <person name="Yang D."/>
            <person name="Bader C.D."/>
            <person name="Teijaro C.N."/>
            <person name="Fluegel L."/>
            <person name="Davis C.M."/>
            <person name="Simpson J.R."/>
            <person name="Lauterbach L."/>
            <person name="Steele A.D."/>
            <person name="Gui C."/>
            <person name="Meng S."/>
            <person name="Li G."/>
            <person name="Viehrig K."/>
            <person name="Ye F."/>
            <person name="Su P."/>
            <person name="Kiefer A.F."/>
            <person name="Nichols A."/>
            <person name="Cepeda A.J."/>
            <person name="Yan W."/>
            <person name="Fan B."/>
            <person name="Jiang Y."/>
            <person name="Adhikari A."/>
            <person name="Zheng C.-J."/>
            <person name="Schuster L."/>
            <person name="Cowan T.M."/>
            <person name="Smanski M.J."/>
            <person name="Chevrette M.G."/>
            <person name="De Carvalho L.P.S."/>
            <person name="Shen B."/>
        </authorList>
    </citation>
    <scope>NUCLEOTIDE SEQUENCE [LARGE SCALE GENOMIC DNA]</scope>
    <source>
        <strain evidence="11 12">NPDC020863</strain>
    </source>
</reference>
<keyword evidence="4" id="KW-0479">Metal-binding</keyword>
<keyword evidence="3" id="KW-0964">Secreted</keyword>
<dbReference type="PANTHER" id="PTHR40088:SF1">
    <property type="entry name" value="PECTATE LYASE PEL9"/>
    <property type="match status" value="1"/>
</dbReference>
<dbReference type="InterPro" id="IPR053868">
    <property type="entry name" value="Pel9A-like_beta_helix"/>
</dbReference>
<evidence type="ECO:0000256" key="7">
    <source>
        <dbReference type="ARBA" id="ARBA00023239"/>
    </source>
</evidence>
<evidence type="ECO:0000313" key="11">
    <source>
        <dbReference type="EMBL" id="MFK4267810.1"/>
    </source>
</evidence>
<keyword evidence="7" id="KW-0456">Lyase</keyword>
<feature type="domain" description="Pel9A-like right handed beta-helix region" evidence="10">
    <location>
        <begin position="35"/>
        <end position="348"/>
    </location>
</feature>
<organism evidence="11 12">
    <name type="scientific">Streptomyces milbemycinicus</name>
    <dbReference type="NCBI Taxonomy" id="476552"/>
    <lineage>
        <taxon>Bacteria</taxon>
        <taxon>Bacillati</taxon>
        <taxon>Actinomycetota</taxon>
        <taxon>Actinomycetes</taxon>
        <taxon>Kitasatosporales</taxon>
        <taxon>Streptomycetaceae</taxon>
        <taxon>Streptomyces</taxon>
    </lineage>
</organism>
<evidence type="ECO:0000256" key="8">
    <source>
        <dbReference type="ARBA" id="ARBA00038263"/>
    </source>
</evidence>
<feature type="chain" id="PRO_5046560054" evidence="9">
    <location>
        <begin position="31"/>
        <end position="448"/>
    </location>
</feature>
<keyword evidence="5 9" id="KW-0732">Signal</keyword>
<dbReference type="InterPro" id="IPR012334">
    <property type="entry name" value="Pectin_lyas_fold"/>
</dbReference>
<dbReference type="SUPFAM" id="SSF51126">
    <property type="entry name" value="Pectin lyase-like"/>
    <property type="match status" value="1"/>
</dbReference>
<dbReference type="RefSeq" id="WP_404747011.1">
    <property type="nucleotide sequence ID" value="NZ_JBJDQH010000007.1"/>
</dbReference>
<comment type="similarity">
    <text evidence="8">Belongs to the polysaccharide lyase 9 family.</text>
</comment>
<dbReference type="EMBL" id="JBJDQH010000007">
    <property type="protein sequence ID" value="MFK4267810.1"/>
    <property type="molecule type" value="Genomic_DNA"/>
</dbReference>
<dbReference type="Pfam" id="PF22842">
    <property type="entry name" value="Pel9A-like_beta_helix"/>
    <property type="match status" value="1"/>
</dbReference>
<dbReference type="Proteomes" id="UP001620295">
    <property type="component" value="Unassembled WGS sequence"/>
</dbReference>
<comment type="subcellular location">
    <subcellularLocation>
        <location evidence="2">Secreted</location>
    </subcellularLocation>
</comment>
<dbReference type="InterPro" id="IPR011050">
    <property type="entry name" value="Pectin_lyase_fold/virulence"/>
</dbReference>
<evidence type="ECO:0000256" key="1">
    <source>
        <dbReference type="ARBA" id="ARBA00001913"/>
    </source>
</evidence>
<keyword evidence="12" id="KW-1185">Reference proteome</keyword>
<accession>A0ABW8LS03</accession>
<evidence type="ECO:0000313" key="12">
    <source>
        <dbReference type="Proteomes" id="UP001620295"/>
    </source>
</evidence>
<evidence type="ECO:0000256" key="3">
    <source>
        <dbReference type="ARBA" id="ARBA00022525"/>
    </source>
</evidence>
<dbReference type="Gene3D" id="2.160.20.10">
    <property type="entry name" value="Single-stranded right-handed beta-helix, Pectin lyase-like"/>
    <property type="match status" value="1"/>
</dbReference>
<evidence type="ECO:0000256" key="2">
    <source>
        <dbReference type="ARBA" id="ARBA00004613"/>
    </source>
</evidence>
<dbReference type="InterPro" id="IPR052052">
    <property type="entry name" value="Polysaccharide_Lyase_9"/>
</dbReference>
<dbReference type="PANTHER" id="PTHR40088">
    <property type="entry name" value="PECTATE LYASE (EUROFUNG)"/>
    <property type="match status" value="1"/>
</dbReference>
<name>A0ABW8LS03_9ACTN</name>
<comment type="caution">
    <text evidence="11">The sequence shown here is derived from an EMBL/GenBank/DDBJ whole genome shotgun (WGS) entry which is preliminary data.</text>
</comment>
<feature type="signal peptide" evidence="9">
    <location>
        <begin position="1"/>
        <end position="30"/>
    </location>
</feature>
<gene>
    <name evidence="11" type="ORF">ACI2L5_23155</name>
</gene>
<sequence>MKSASRVTPALLVSVVTFLLTPLTIAPSSAATSNAAAATVYYVAPNGSDNAAGTQAAPWASIAHAQSVVGAGDTVYFRGGTYSYTHGINSCKSQTDRVDAITLNKSGSSGSQIHYLAYPGERPVFDFSRMTDDCRIKGFDVTGSWIHLKGLEVTGVPQNNNLNHESWGIWISGSNNTFEQINTHHHMGPGLFIQNGGGNLVLNSDSHDNYDPNSSGGAGENADGFGAHISANNPGNVFRGCRAWWNSDDGFDLINAYSSVTIENSWAWRNGYIPGTTTGSGNGNGFKAGGYGGDYDTGAVKHTVRTSVAFANKAAGFYANHHPLANDFFNNTSYGNHPDFNMLGVDSSGAAVGRGNLRNNIAYTGTLTSNMSGTSATYNSWNLGISLSDAQFQSVSTSGWDAARQTDGSLPVLRNLRLAANSTLIDKGVNVGLPYSGQAPDLGAFEAS</sequence>
<evidence type="ECO:0000256" key="5">
    <source>
        <dbReference type="ARBA" id="ARBA00022729"/>
    </source>
</evidence>
<evidence type="ECO:0000259" key="10">
    <source>
        <dbReference type="Pfam" id="PF22842"/>
    </source>
</evidence>
<evidence type="ECO:0000256" key="9">
    <source>
        <dbReference type="SAM" id="SignalP"/>
    </source>
</evidence>
<evidence type="ECO:0000256" key="6">
    <source>
        <dbReference type="ARBA" id="ARBA00022837"/>
    </source>
</evidence>
<evidence type="ECO:0000256" key="4">
    <source>
        <dbReference type="ARBA" id="ARBA00022723"/>
    </source>
</evidence>
<proteinExistence type="inferred from homology"/>
<comment type="cofactor">
    <cofactor evidence="1">
        <name>Ca(2+)</name>
        <dbReference type="ChEBI" id="CHEBI:29108"/>
    </cofactor>
</comment>